<organism evidence="15 16">
    <name type="scientific">Fibrella rubiginis</name>
    <dbReference type="NCBI Taxonomy" id="2817060"/>
    <lineage>
        <taxon>Bacteria</taxon>
        <taxon>Pseudomonadati</taxon>
        <taxon>Bacteroidota</taxon>
        <taxon>Cytophagia</taxon>
        <taxon>Cytophagales</taxon>
        <taxon>Spirosomataceae</taxon>
        <taxon>Fibrella</taxon>
    </lineage>
</organism>
<evidence type="ECO:0000259" key="14">
    <source>
        <dbReference type="PROSITE" id="PS50110"/>
    </source>
</evidence>
<evidence type="ECO:0000313" key="16">
    <source>
        <dbReference type="Proteomes" id="UP000664034"/>
    </source>
</evidence>
<keyword evidence="3 9" id="KW-0597">Phosphoprotein</keyword>
<dbReference type="SMART" id="SM00387">
    <property type="entry name" value="HATPase_c"/>
    <property type="match status" value="1"/>
</dbReference>
<evidence type="ECO:0000256" key="7">
    <source>
        <dbReference type="ARBA" id="ARBA00023125"/>
    </source>
</evidence>
<dbReference type="Pfam" id="PF12833">
    <property type="entry name" value="HTH_18"/>
    <property type="match status" value="1"/>
</dbReference>
<dbReference type="InterPro" id="IPR018062">
    <property type="entry name" value="HTH_AraC-typ_CS"/>
</dbReference>
<dbReference type="PROSITE" id="PS01124">
    <property type="entry name" value="HTH_ARAC_FAMILY_2"/>
    <property type="match status" value="1"/>
</dbReference>
<comment type="caution">
    <text evidence="15">The sequence shown here is derived from an EMBL/GenBank/DDBJ whole genome shotgun (WGS) entry which is preliminary data.</text>
</comment>
<feature type="domain" description="Histidine kinase" evidence="13">
    <location>
        <begin position="385"/>
        <end position="613"/>
    </location>
</feature>
<dbReference type="PROSITE" id="PS00041">
    <property type="entry name" value="HTH_ARAC_FAMILY_1"/>
    <property type="match status" value="1"/>
</dbReference>
<dbReference type="Pfam" id="PF00072">
    <property type="entry name" value="Response_reg"/>
    <property type="match status" value="1"/>
</dbReference>
<evidence type="ECO:0000259" key="12">
    <source>
        <dbReference type="PROSITE" id="PS01124"/>
    </source>
</evidence>
<keyword evidence="4" id="KW-0808">Transferase</keyword>
<dbReference type="CDD" id="cd17574">
    <property type="entry name" value="REC_OmpR"/>
    <property type="match status" value="1"/>
</dbReference>
<dbReference type="SMART" id="SM00342">
    <property type="entry name" value="HTH_ARAC"/>
    <property type="match status" value="1"/>
</dbReference>
<dbReference type="Pfam" id="PF00512">
    <property type="entry name" value="HisKA"/>
    <property type="match status" value="1"/>
</dbReference>
<accession>A0A939GGU0</accession>
<evidence type="ECO:0000256" key="8">
    <source>
        <dbReference type="ARBA" id="ARBA00023163"/>
    </source>
</evidence>
<evidence type="ECO:0000256" key="2">
    <source>
        <dbReference type="ARBA" id="ARBA00012438"/>
    </source>
</evidence>
<dbReference type="EMBL" id="JAFMYV010000002">
    <property type="protein sequence ID" value="MBO0936198.1"/>
    <property type="molecule type" value="Genomic_DNA"/>
</dbReference>
<evidence type="ECO:0000256" key="9">
    <source>
        <dbReference type="PROSITE-ProRule" id="PRU00169"/>
    </source>
</evidence>
<evidence type="ECO:0000256" key="5">
    <source>
        <dbReference type="ARBA" id="ARBA00022777"/>
    </source>
</evidence>
<dbReference type="PRINTS" id="PR00344">
    <property type="entry name" value="BCTRLSENSOR"/>
</dbReference>
<dbReference type="Pfam" id="PF02518">
    <property type="entry name" value="HATPase_c"/>
    <property type="match status" value="1"/>
</dbReference>
<dbReference type="PROSITE" id="PS50110">
    <property type="entry name" value="RESPONSE_REGULATORY"/>
    <property type="match status" value="1"/>
</dbReference>
<dbReference type="InterPro" id="IPR005467">
    <property type="entry name" value="His_kinase_dom"/>
</dbReference>
<feature type="modified residue" description="4-aspartylphosphate" evidence="9">
    <location>
        <position position="699"/>
    </location>
</feature>
<dbReference type="InterPro" id="IPR036097">
    <property type="entry name" value="HisK_dim/P_sf"/>
</dbReference>
<dbReference type="InterPro" id="IPR009057">
    <property type="entry name" value="Homeodomain-like_sf"/>
</dbReference>
<evidence type="ECO:0000259" key="13">
    <source>
        <dbReference type="PROSITE" id="PS50109"/>
    </source>
</evidence>
<dbReference type="AlphaFoldDB" id="A0A939GGU0"/>
<dbReference type="FunFam" id="3.30.565.10:FF:000006">
    <property type="entry name" value="Sensor histidine kinase WalK"/>
    <property type="match status" value="1"/>
</dbReference>
<dbReference type="SUPFAM" id="SSF55874">
    <property type="entry name" value="ATPase domain of HSP90 chaperone/DNA topoisomerase II/histidine kinase"/>
    <property type="match status" value="1"/>
</dbReference>
<dbReference type="CDD" id="cd00082">
    <property type="entry name" value="HisKA"/>
    <property type="match status" value="1"/>
</dbReference>
<dbReference type="SMART" id="SM00448">
    <property type="entry name" value="REC"/>
    <property type="match status" value="1"/>
</dbReference>
<dbReference type="InterPro" id="IPR018060">
    <property type="entry name" value="HTH_AraC"/>
</dbReference>
<dbReference type="EC" id="2.7.13.3" evidence="2"/>
<evidence type="ECO:0000313" key="15">
    <source>
        <dbReference type="EMBL" id="MBO0936198.1"/>
    </source>
</evidence>
<dbReference type="Gene3D" id="1.10.10.60">
    <property type="entry name" value="Homeodomain-like"/>
    <property type="match status" value="1"/>
</dbReference>
<keyword evidence="5" id="KW-0418">Kinase</keyword>
<evidence type="ECO:0000256" key="6">
    <source>
        <dbReference type="ARBA" id="ARBA00023015"/>
    </source>
</evidence>
<dbReference type="Proteomes" id="UP000664034">
    <property type="component" value="Unassembled WGS sequence"/>
</dbReference>
<dbReference type="SUPFAM" id="SSF47384">
    <property type="entry name" value="Homodimeric domain of signal transducing histidine kinase"/>
    <property type="match status" value="1"/>
</dbReference>
<dbReference type="GO" id="GO:0043565">
    <property type="term" value="F:sequence-specific DNA binding"/>
    <property type="evidence" value="ECO:0007669"/>
    <property type="project" value="InterPro"/>
</dbReference>
<dbReference type="Gene3D" id="3.40.50.2300">
    <property type="match status" value="1"/>
</dbReference>
<keyword evidence="11" id="KW-0472">Membrane</keyword>
<keyword evidence="6" id="KW-0805">Transcription regulation</keyword>
<feature type="domain" description="HTH araC/xylS-type" evidence="12">
    <location>
        <begin position="804"/>
        <end position="903"/>
    </location>
</feature>
<keyword evidence="7" id="KW-0238">DNA-binding</keyword>
<evidence type="ECO:0000256" key="11">
    <source>
        <dbReference type="SAM" id="Phobius"/>
    </source>
</evidence>
<protein>
    <recommendedName>
        <fullName evidence="2">histidine kinase</fullName>
        <ecNumber evidence="2">2.7.13.3</ecNumber>
    </recommendedName>
</protein>
<dbReference type="PROSITE" id="PS50109">
    <property type="entry name" value="HIS_KIN"/>
    <property type="match status" value="1"/>
</dbReference>
<feature type="coiled-coil region" evidence="10">
    <location>
        <begin position="290"/>
        <end position="326"/>
    </location>
</feature>
<dbReference type="InterPro" id="IPR001789">
    <property type="entry name" value="Sig_transdc_resp-reg_receiver"/>
</dbReference>
<keyword evidence="16" id="KW-1185">Reference proteome</keyword>
<dbReference type="SUPFAM" id="SSF46689">
    <property type="entry name" value="Homeodomain-like"/>
    <property type="match status" value="1"/>
</dbReference>
<dbReference type="GO" id="GO:0003700">
    <property type="term" value="F:DNA-binding transcription factor activity"/>
    <property type="evidence" value="ECO:0007669"/>
    <property type="project" value="InterPro"/>
</dbReference>
<dbReference type="InterPro" id="IPR003594">
    <property type="entry name" value="HATPase_dom"/>
</dbReference>
<comment type="catalytic activity">
    <reaction evidence="1">
        <text>ATP + protein L-histidine = ADP + protein N-phospho-L-histidine.</text>
        <dbReference type="EC" id="2.7.13.3"/>
    </reaction>
</comment>
<dbReference type="InterPro" id="IPR036890">
    <property type="entry name" value="HATPase_C_sf"/>
</dbReference>
<evidence type="ECO:0000256" key="1">
    <source>
        <dbReference type="ARBA" id="ARBA00000085"/>
    </source>
</evidence>
<proteinExistence type="predicted"/>
<dbReference type="InterPro" id="IPR011006">
    <property type="entry name" value="CheY-like_superfamily"/>
</dbReference>
<dbReference type="SMART" id="SM00388">
    <property type="entry name" value="HisKA"/>
    <property type="match status" value="1"/>
</dbReference>
<keyword evidence="10" id="KW-0175">Coiled coil</keyword>
<gene>
    <name evidence="15" type="ORF">J2I47_06535</name>
</gene>
<dbReference type="PANTHER" id="PTHR43547">
    <property type="entry name" value="TWO-COMPONENT HISTIDINE KINASE"/>
    <property type="match status" value="1"/>
</dbReference>
<keyword evidence="11" id="KW-1133">Transmembrane helix</keyword>
<feature type="transmembrane region" description="Helical" evidence="11">
    <location>
        <begin position="327"/>
        <end position="348"/>
    </location>
</feature>
<keyword evidence="11" id="KW-0812">Transmembrane</keyword>
<sequence length="909" mass="101292">MPSIPSERILSRVEAHLRACRNDSALALTDPLLTQLGAQGKLDMPFGLRVQLAEATALEQSSHDDLALKKLLAIQRMSQQTSDWELQAKAGLQLALIYEKVHRLDQSRDWLAQSKAIIEQQGLTRLYPLYTVRKASWERHFGDKMMAQRLAQQAVQTASGQGLLKEEADGHLLLAALLPASAIDEQLRHSFAAVRLFRQLGDLETIGFMYEAITRKYIQQTKWAQALHYNDSTLAVVGRILATHQDTLPVDVLLGHAFEARATIYQQRGLPDSALVFMRRSIPLLLEAQNKEVHTQIANIESRYQNERKQKQIEEQTMALRLKNNQLLLSGIIGFLVLTMAVGLLVGYRRQRADKQHLHTQYAIIRQQADTLQRLDTAKTRLFTNISHEFRTPLTVINGLATQLGQSTDDSIQETATLIGRNGKNLLHLVNQILDLAQIDNGSMPISWVHGNSITYLQYLTESFYSLAQQREIRLVFYAEQPTVLMDFDAGKLQTILTNLVGNALKFTPRQGRIVIHAKVLPGTACPAEAGLAGSQFLQLNVQDTGSGIAEHELPHIFDRFYQTNESSTRHNEGTGIGLALVHELTTLLGGHIAVESRIGKGTTFALMLPIQQRDPEATPWEPAHTRPNGAKPDVLAPATYLPLTATDKPLLLLIEDNADVATYINGLLQRDYQITWAENGKIGIERAWELVPDIIISDVMMPEKDGYDVCHTLKTDERSSHIPIILLTAKATQADKLTGLKTGADAYLEKPFQTDELFVRLNNLVSLRKRLQATYSQTIRLTAPLPVGDDGSPAPTLDEQFLAKINTVIADHIDNPDLGVGHLCAATNLSNTQVFRKLKALTGLNPTLYVRRQRLERAVGLLQNPALNVAEVAYAVGFADPNYFSRAFTETFGHPPDALRKRLKTKMV</sequence>
<evidence type="ECO:0000256" key="3">
    <source>
        <dbReference type="ARBA" id="ARBA00022553"/>
    </source>
</evidence>
<dbReference type="InterPro" id="IPR004358">
    <property type="entry name" value="Sig_transdc_His_kin-like_C"/>
</dbReference>
<keyword evidence="8" id="KW-0804">Transcription</keyword>
<dbReference type="InterPro" id="IPR003661">
    <property type="entry name" value="HisK_dim/P_dom"/>
</dbReference>
<name>A0A939GGU0_9BACT</name>
<reference evidence="15" key="1">
    <citation type="submission" date="2021-03" db="EMBL/GenBank/DDBJ databases">
        <title>Fibrella sp. HMF5335 genome sequencing and assembly.</title>
        <authorList>
            <person name="Kang H."/>
            <person name="Kim H."/>
            <person name="Bae S."/>
            <person name="Joh K."/>
        </authorList>
    </citation>
    <scope>NUCLEOTIDE SEQUENCE</scope>
    <source>
        <strain evidence="15">HMF5335</strain>
    </source>
</reference>
<evidence type="ECO:0000256" key="4">
    <source>
        <dbReference type="ARBA" id="ARBA00022679"/>
    </source>
</evidence>
<dbReference type="PANTHER" id="PTHR43547:SF2">
    <property type="entry name" value="HYBRID SIGNAL TRANSDUCTION HISTIDINE KINASE C"/>
    <property type="match status" value="1"/>
</dbReference>
<dbReference type="RefSeq" id="WP_207363735.1">
    <property type="nucleotide sequence ID" value="NZ_JAFMYV010000002.1"/>
</dbReference>
<dbReference type="Gene3D" id="1.10.287.130">
    <property type="match status" value="1"/>
</dbReference>
<feature type="domain" description="Response regulatory" evidence="14">
    <location>
        <begin position="651"/>
        <end position="766"/>
    </location>
</feature>
<dbReference type="Gene3D" id="3.30.565.10">
    <property type="entry name" value="Histidine kinase-like ATPase, C-terminal domain"/>
    <property type="match status" value="1"/>
</dbReference>
<dbReference type="SUPFAM" id="SSF52172">
    <property type="entry name" value="CheY-like"/>
    <property type="match status" value="1"/>
</dbReference>
<evidence type="ECO:0000256" key="10">
    <source>
        <dbReference type="SAM" id="Coils"/>
    </source>
</evidence>
<dbReference type="GO" id="GO:0000155">
    <property type="term" value="F:phosphorelay sensor kinase activity"/>
    <property type="evidence" value="ECO:0007669"/>
    <property type="project" value="InterPro"/>
</dbReference>